<dbReference type="PROSITE" id="PS50249">
    <property type="entry name" value="MPN"/>
    <property type="match status" value="1"/>
</dbReference>
<evidence type="ECO:0000256" key="3">
    <source>
        <dbReference type="ARBA" id="ARBA00022801"/>
    </source>
</evidence>
<evidence type="ECO:0000256" key="1">
    <source>
        <dbReference type="ARBA" id="ARBA00022670"/>
    </source>
</evidence>
<dbReference type="PANTHER" id="PTHR34858">
    <property type="entry name" value="CYSO-CYSTEINE PEPTIDASE"/>
    <property type="match status" value="1"/>
</dbReference>
<proteinExistence type="predicted"/>
<dbReference type="Pfam" id="PF14464">
    <property type="entry name" value="Prok-JAB"/>
    <property type="match status" value="1"/>
</dbReference>
<evidence type="ECO:0000313" key="8">
    <source>
        <dbReference type="Proteomes" id="UP000000379"/>
    </source>
</evidence>
<keyword evidence="4" id="KW-0862">Zinc</keyword>
<keyword evidence="2" id="KW-0479">Metal-binding</keyword>
<dbReference type="GO" id="GO:0006508">
    <property type="term" value="P:proteolysis"/>
    <property type="evidence" value="ECO:0007669"/>
    <property type="project" value="UniProtKB-KW"/>
</dbReference>
<keyword evidence="5" id="KW-0482">Metalloprotease</keyword>
<dbReference type="GO" id="GO:0008235">
    <property type="term" value="F:metalloexopeptidase activity"/>
    <property type="evidence" value="ECO:0007669"/>
    <property type="project" value="TreeGrafter"/>
</dbReference>
<reference evidence="8" key="1">
    <citation type="submission" date="2010-05" db="EMBL/GenBank/DDBJ databases">
        <title>The complete genome of Truepera radiovictris DSM 17093.</title>
        <authorList>
            <consortium name="US DOE Joint Genome Institute (JGI-PGF)"/>
            <person name="Lucas S."/>
            <person name="Copeland A."/>
            <person name="Lapidus A."/>
            <person name="Glavina del Rio T."/>
            <person name="Dalin E."/>
            <person name="Tice H."/>
            <person name="Bruce D."/>
            <person name="Goodwin L."/>
            <person name="Pitluck S."/>
            <person name="Kyrpides N."/>
            <person name="Mavromatis K."/>
            <person name="Ovchinnikova G."/>
            <person name="Munk A.C."/>
            <person name="Detter J.C."/>
            <person name="Han C."/>
            <person name="Tapia R."/>
            <person name="Land M."/>
            <person name="Hauser L."/>
            <person name="Markowitz V."/>
            <person name="Cheng J.-F."/>
            <person name="Hugenholtz P."/>
            <person name="Woyke T."/>
            <person name="Wu D."/>
            <person name="Tindall B."/>
            <person name="Pomrenke H.G."/>
            <person name="Brambilla E."/>
            <person name="Klenk H.-P."/>
            <person name="Eisen J.A."/>
        </authorList>
    </citation>
    <scope>NUCLEOTIDE SEQUENCE [LARGE SCALE GENOMIC DNA]</scope>
    <source>
        <strain evidence="8">DSM 17093 / CIP 108686 / LMG 22925 / RQ-24</strain>
    </source>
</reference>
<keyword evidence="8" id="KW-1185">Reference proteome</keyword>
<name>D7CVM3_TRURR</name>
<evidence type="ECO:0000259" key="6">
    <source>
        <dbReference type="PROSITE" id="PS50249"/>
    </source>
</evidence>
<dbReference type="AlphaFoldDB" id="D7CVM3"/>
<dbReference type="PANTHER" id="PTHR34858:SF1">
    <property type="entry name" value="CYSO-CYSTEINE PEPTIDASE"/>
    <property type="match status" value="1"/>
</dbReference>
<evidence type="ECO:0000256" key="2">
    <source>
        <dbReference type="ARBA" id="ARBA00022723"/>
    </source>
</evidence>
<dbReference type="InterPro" id="IPR028090">
    <property type="entry name" value="JAB_dom_prok"/>
</dbReference>
<dbReference type="KEGG" id="tra:Trad_2833"/>
<dbReference type="GO" id="GO:0008270">
    <property type="term" value="F:zinc ion binding"/>
    <property type="evidence" value="ECO:0007669"/>
    <property type="project" value="TreeGrafter"/>
</dbReference>
<evidence type="ECO:0000256" key="5">
    <source>
        <dbReference type="ARBA" id="ARBA00023049"/>
    </source>
</evidence>
<sequence>MTEPLRLPGAVVEGMLAHARARDPEECVGLVFGREGAATRHVPLTNTAAAPRTRFFADPTELLRALIDADARGEALLALYHSHPDGPSAPSETDLAHAHYSALTLIVTLRPEGVRAFWLGEAGLEVRLEVMS</sequence>
<dbReference type="eggNOG" id="COG1310">
    <property type="taxonomic scope" value="Bacteria"/>
</dbReference>
<dbReference type="SUPFAM" id="SSF102712">
    <property type="entry name" value="JAB1/MPN domain"/>
    <property type="match status" value="1"/>
</dbReference>
<dbReference type="InterPro" id="IPR037518">
    <property type="entry name" value="MPN"/>
</dbReference>
<keyword evidence="3" id="KW-0378">Hydrolase</keyword>
<dbReference type="Gene3D" id="3.40.140.10">
    <property type="entry name" value="Cytidine Deaminase, domain 2"/>
    <property type="match status" value="1"/>
</dbReference>
<organism evidence="7 8">
    <name type="scientific">Truepera radiovictrix (strain DSM 17093 / CIP 108686 / LMG 22925 / RQ-24)</name>
    <dbReference type="NCBI Taxonomy" id="649638"/>
    <lineage>
        <taxon>Bacteria</taxon>
        <taxon>Thermotogati</taxon>
        <taxon>Deinococcota</taxon>
        <taxon>Deinococci</taxon>
        <taxon>Trueperales</taxon>
        <taxon>Trueperaceae</taxon>
        <taxon>Truepera</taxon>
    </lineage>
</organism>
<reference evidence="7 8" key="2">
    <citation type="journal article" date="2011" name="Stand. Genomic Sci.">
        <title>Complete genome sequence of Truepera radiovictrix type strain (RQ-24).</title>
        <authorList>
            <person name="Ivanova N."/>
            <person name="Rohde C."/>
            <person name="Munk C."/>
            <person name="Nolan M."/>
            <person name="Lucas S."/>
            <person name="Del Rio T.G."/>
            <person name="Tice H."/>
            <person name="Deshpande S."/>
            <person name="Cheng J.F."/>
            <person name="Tapia R."/>
            <person name="Han C."/>
            <person name="Goodwin L."/>
            <person name="Pitluck S."/>
            <person name="Liolios K."/>
            <person name="Mavromatis K."/>
            <person name="Mikhailova N."/>
            <person name="Pati A."/>
            <person name="Chen A."/>
            <person name="Palaniappan K."/>
            <person name="Land M."/>
            <person name="Hauser L."/>
            <person name="Chang Y.J."/>
            <person name="Jeffries C.D."/>
            <person name="Brambilla E."/>
            <person name="Rohde M."/>
            <person name="Goker M."/>
            <person name="Tindall B.J."/>
            <person name="Woyke T."/>
            <person name="Bristow J."/>
            <person name="Eisen J.A."/>
            <person name="Markowitz V."/>
            <person name="Hugenholtz P."/>
            <person name="Kyrpides N.C."/>
            <person name="Klenk H.P."/>
            <person name="Lapidus A."/>
        </authorList>
    </citation>
    <scope>NUCLEOTIDE SEQUENCE [LARGE SCALE GENOMIC DNA]</scope>
    <source>
        <strain evidence="8">DSM 17093 / CIP 108686 / LMG 22925 / RQ-24</strain>
    </source>
</reference>
<protein>
    <submittedName>
        <fullName evidence="7">Mov34/MPN/PAD-1 family protein</fullName>
    </submittedName>
</protein>
<evidence type="ECO:0000313" key="7">
    <source>
        <dbReference type="EMBL" id="ADI15934.1"/>
    </source>
</evidence>
<dbReference type="SMART" id="SM00232">
    <property type="entry name" value="JAB_MPN"/>
    <property type="match status" value="1"/>
</dbReference>
<keyword evidence="1" id="KW-0645">Protease</keyword>
<dbReference type="Proteomes" id="UP000000379">
    <property type="component" value="Chromosome"/>
</dbReference>
<dbReference type="STRING" id="649638.Trad_2833"/>
<dbReference type="EMBL" id="CP002049">
    <property type="protein sequence ID" value="ADI15934.1"/>
    <property type="molecule type" value="Genomic_DNA"/>
</dbReference>
<gene>
    <name evidence="7" type="ordered locus">Trad_2833</name>
</gene>
<dbReference type="RefSeq" id="WP_013179293.1">
    <property type="nucleotide sequence ID" value="NC_014221.1"/>
</dbReference>
<feature type="domain" description="MPN" evidence="6">
    <location>
        <begin position="5"/>
        <end position="132"/>
    </location>
</feature>
<dbReference type="InterPro" id="IPR051929">
    <property type="entry name" value="VirAsm_ModProt"/>
</dbReference>
<dbReference type="InterPro" id="IPR000555">
    <property type="entry name" value="JAMM/MPN+_dom"/>
</dbReference>
<dbReference type="HOGENOM" id="CLU_116765_2_0_0"/>
<accession>D7CVM3</accession>
<dbReference type="CDD" id="cd08070">
    <property type="entry name" value="MPN_like"/>
    <property type="match status" value="1"/>
</dbReference>
<evidence type="ECO:0000256" key="4">
    <source>
        <dbReference type="ARBA" id="ARBA00022833"/>
    </source>
</evidence>